<gene>
    <name evidence="2" type="ORF">SCF082_LOCUS31171</name>
</gene>
<organism evidence="2 3">
    <name type="scientific">Durusdinium trenchii</name>
    <dbReference type="NCBI Taxonomy" id="1381693"/>
    <lineage>
        <taxon>Eukaryota</taxon>
        <taxon>Sar</taxon>
        <taxon>Alveolata</taxon>
        <taxon>Dinophyceae</taxon>
        <taxon>Suessiales</taxon>
        <taxon>Symbiodiniaceae</taxon>
        <taxon>Durusdinium</taxon>
    </lineage>
</organism>
<reference evidence="2 3" key="1">
    <citation type="submission" date="2024-02" db="EMBL/GenBank/DDBJ databases">
        <authorList>
            <person name="Chen Y."/>
            <person name="Shah S."/>
            <person name="Dougan E. K."/>
            <person name="Thang M."/>
            <person name="Chan C."/>
        </authorList>
    </citation>
    <scope>NUCLEOTIDE SEQUENCE [LARGE SCALE GENOMIC DNA]</scope>
</reference>
<protein>
    <submittedName>
        <fullName evidence="2">Uncharacterized protein</fullName>
    </submittedName>
</protein>
<evidence type="ECO:0000313" key="2">
    <source>
        <dbReference type="EMBL" id="CAK9058510.1"/>
    </source>
</evidence>
<feature type="compositionally biased region" description="Low complexity" evidence="1">
    <location>
        <begin position="25"/>
        <end position="44"/>
    </location>
</feature>
<keyword evidence="3" id="KW-1185">Reference proteome</keyword>
<name>A0ABP0N401_9DINO</name>
<feature type="compositionally biased region" description="Polar residues" evidence="1">
    <location>
        <begin position="178"/>
        <end position="189"/>
    </location>
</feature>
<dbReference type="Proteomes" id="UP001642464">
    <property type="component" value="Unassembled WGS sequence"/>
</dbReference>
<feature type="region of interest" description="Disordered" evidence="1">
    <location>
        <begin position="1"/>
        <end position="53"/>
    </location>
</feature>
<proteinExistence type="predicted"/>
<evidence type="ECO:0000256" key="1">
    <source>
        <dbReference type="SAM" id="MobiDB-lite"/>
    </source>
</evidence>
<accession>A0ABP0N401</accession>
<sequence length="204" mass="20655">MERCGEVCPAPSAVTGGAPPPPPVSAEAAEAAAPAFPVAAPGDQGQDDAGDEATPLCVDPEFSQREIKNGAGLVGAGMGGVVGSVFGMSIIGGAAGFIAGTKLADKDTENGARAREFGRAGAQFIRNLRSLDRKYKVTNGVKSTATKVATQTKEFSDKHDLPGKAQQAATTAARTASELAQSFTSQGGQRQAVKAQVQGEQPQG</sequence>
<dbReference type="EMBL" id="CAXAMM010026234">
    <property type="protein sequence ID" value="CAK9058510.1"/>
    <property type="molecule type" value="Genomic_DNA"/>
</dbReference>
<feature type="compositionally biased region" description="Low complexity" evidence="1">
    <location>
        <begin position="165"/>
        <end position="176"/>
    </location>
</feature>
<comment type="caution">
    <text evidence="2">The sequence shown here is derived from an EMBL/GenBank/DDBJ whole genome shotgun (WGS) entry which is preliminary data.</text>
</comment>
<evidence type="ECO:0000313" key="3">
    <source>
        <dbReference type="Proteomes" id="UP001642464"/>
    </source>
</evidence>
<feature type="region of interest" description="Disordered" evidence="1">
    <location>
        <begin position="153"/>
        <end position="204"/>
    </location>
</feature>